<dbReference type="RefSeq" id="WP_179198853.1">
    <property type="nucleotide sequence ID" value="NZ_JAFMOF010000004.1"/>
</dbReference>
<name>A0A939FPT2_9ACTN</name>
<dbReference type="GO" id="GO:0004803">
    <property type="term" value="F:transposase activity"/>
    <property type="evidence" value="ECO:0007669"/>
    <property type="project" value="InterPro"/>
</dbReference>
<comment type="caution">
    <text evidence="2">The sequence shown here is derived from an EMBL/GenBank/DDBJ whole genome shotgun (WGS) entry which is preliminary data.</text>
</comment>
<reference evidence="2" key="1">
    <citation type="submission" date="2021-03" db="EMBL/GenBank/DDBJ databases">
        <title>Streptomyces strains.</title>
        <authorList>
            <person name="Lund M.B."/>
            <person name="Toerring T."/>
        </authorList>
    </citation>
    <scope>NUCLEOTIDE SEQUENCE</scope>
    <source>
        <strain evidence="2">JCM 4242</strain>
    </source>
</reference>
<dbReference type="Pfam" id="PF01526">
    <property type="entry name" value="DDE_Tnp_Tn3"/>
    <property type="match status" value="1"/>
</dbReference>
<organism evidence="2 3">
    <name type="scientific">Streptomyces triculaminicus</name>
    <dbReference type="NCBI Taxonomy" id="2816232"/>
    <lineage>
        <taxon>Bacteria</taxon>
        <taxon>Bacillati</taxon>
        <taxon>Actinomycetota</taxon>
        <taxon>Actinomycetes</taxon>
        <taxon>Kitasatosporales</taxon>
        <taxon>Streptomycetaceae</taxon>
        <taxon>Streptomyces</taxon>
    </lineage>
</organism>
<proteinExistence type="predicted"/>
<keyword evidence="3" id="KW-1185">Reference proteome</keyword>
<feature type="domain" description="Tn3 transposase DDE" evidence="1">
    <location>
        <begin position="1"/>
        <end position="44"/>
    </location>
</feature>
<dbReference type="AlphaFoldDB" id="A0A939FPT2"/>
<protein>
    <submittedName>
        <fullName evidence="2">Tn3 family transposase</fullName>
    </submittedName>
</protein>
<accession>A0A939FPT2</accession>
<dbReference type="GO" id="GO:0006313">
    <property type="term" value="P:DNA transposition"/>
    <property type="evidence" value="ECO:0007669"/>
    <property type="project" value="InterPro"/>
</dbReference>
<evidence type="ECO:0000313" key="3">
    <source>
        <dbReference type="Proteomes" id="UP000664781"/>
    </source>
</evidence>
<dbReference type="InterPro" id="IPR002513">
    <property type="entry name" value="Tn3_Tnp_DDE_dom"/>
</dbReference>
<evidence type="ECO:0000259" key="1">
    <source>
        <dbReference type="Pfam" id="PF01526"/>
    </source>
</evidence>
<dbReference type="Proteomes" id="UP000664781">
    <property type="component" value="Unassembled WGS sequence"/>
</dbReference>
<sequence length="44" mass="5029">MLTNAVIFHKALDIAETVRQLPEEGREIDPEDLAHISLYLSEHI</sequence>
<gene>
    <name evidence="2" type="ORF">J1792_25080</name>
</gene>
<evidence type="ECO:0000313" key="2">
    <source>
        <dbReference type="EMBL" id="MBO0655925.1"/>
    </source>
</evidence>
<dbReference type="EMBL" id="JAFMOF010000004">
    <property type="protein sequence ID" value="MBO0655925.1"/>
    <property type="molecule type" value="Genomic_DNA"/>
</dbReference>